<evidence type="ECO:0000256" key="1">
    <source>
        <dbReference type="ARBA" id="ARBA00023015"/>
    </source>
</evidence>
<keyword evidence="6" id="KW-1185">Reference proteome</keyword>
<dbReference type="PRINTS" id="PR00598">
    <property type="entry name" value="HTHMARR"/>
</dbReference>
<dbReference type="SUPFAM" id="SSF46785">
    <property type="entry name" value="Winged helix' DNA-binding domain"/>
    <property type="match status" value="1"/>
</dbReference>
<reference evidence="6" key="1">
    <citation type="submission" date="2017-02" db="EMBL/GenBank/DDBJ databases">
        <authorList>
            <person name="Varghese N."/>
            <person name="Submissions S."/>
        </authorList>
    </citation>
    <scope>NUCLEOTIDE SEQUENCE [LARGE SCALE GENOMIC DNA]</scope>
    <source>
        <strain evidence="6">SM117</strain>
    </source>
</reference>
<dbReference type="PROSITE" id="PS50995">
    <property type="entry name" value="HTH_MARR_2"/>
    <property type="match status" value="1"/>
</dbReference>
<keyword evidence="3" id="KW-0804">Transcription</keyword>
<sequence length="150" mass="16589">MNERERLQRTLATRMGPVARAWQQLGDAALASLDISNSAGWALVHLLRMGGDVRQGDLARSIGITEPSLVRTLDRLEESGLLERRADEQDRRAKHVRLTAKGVDLGNRIDNRLVAVRGELLADLSDKELAMVVDVLGRLSDRMAEAAGRR</sequence>
<evidence type="ECO:0000259" key="4">
    <source>
        <dbReference type="PROSITE" id="PS50995"/>
    </source>
</evidence>
<name>A0A1U6GYT0_9SPHN</name>
<accession>A0A1U6GYT0</accession>
<dbReference type="InterPro" id="IPR000835">
    <property type="entry name" value="HTH_MarR-typ"/>
</dbReference>
<dbReference type="Pfam" id="PF12802">
    <property type="entry name" value="MarR_2"/>
    <property type="match status" value="1"/>
</dbReference>
<evidence type="ECO:0000313" key="5">
    <source>
        <dbReference type="EMBL" id="SLJ88693.1"/>
    </source>
</evidence>
<dbReference type="PANTHER" id="PTHR42756:SF1">
    <property type="entry name" value="TRANSCRIPTIONAL REPRESSOR OF EMRAB OPERON"/>
    <property type="match status" value="1"/>
</dbReference>
<organism evidence="5 6">
    <name type="scientific">Novosphingobium mathurense</name>
    <dbReference type="NCBI Taxonomy" id="428990"/>
    <lineage>
        <taxon>Bacteria</taxon>
        <taxon>Pseudomonadati</taxon>
        <taxon>Pseudomonadota</taxon>
        <taxon>Alphaproteobacteria</taxon>
        <taxon>Sphingomonadales</taxon>
        <taxon>Sphingomonadaceae</taxon>
        <taxon>Novosphingobium</taxon>
    </lineage>
</organism>
<dbReference type="PANTHER" id="PTHR42756">
    <property type="entry name" value="TRANSCRIPTIONAL REGULATOR, MARR"/>
    <property type="match status" value="1"/>
</dbReference>
<dbReference type="AlphaFoldDB" id="A0A1U6GYT0"/>
<dbReference type="Gene3D" id="1.10.10.10">
    <property type="entry name" value="Winged helix-like DNA-binding domain superfamily/Winged helix DNA-binding domain"/>
    <property type="match status" value="1"/>
</dbReference>
<dbReference type="Proteomes" id="UP000190989">
    <property type="component" value="Unassembled WGS sequence"/>
</dbReference>
<dbReference type="RefSeq" id="WP_079729542.1">
    <property type="nucleotide sequence ID" value="NZ_FVZE01000001.1"/>
</dbReference>
<dbReference type="InterPro" id="IPR023187">
    <property type="entry name" value="Tscrpt_reg_MarR-type_CS"/>
</dbReference>
<dbReference type="SMART" id="SM00347">
    <property type="entry name" value="HTH_MARR"/>
    <property type="match status" value="1"/>
</dbReference>
<evidence type="ECO:0000313" key="6">
    <source>
        <dbReference type="Proteomes" id="UP000190989"/>
    </source>
</evidence>
<dbReference type="EMBL" id="FVZE01000001">
    <property type="protein sequence ID" value="SLJ88693.1"/>
    <property type="molecule type" value="Genomic_DNA"/>
</dbReference>
<proteinExistence type="predicted"/>
<feature type="domain" description="HTH marR-type" evidence="4">
    <location>
        <begin position="8"/>
        <end position="141"/>
    </location>
</feature>
<evidence type="ECO:0000256" key="3">
    <source>
        <dbReference type="ARBA" id="ARBA00023163"/>
    </source>
</evidence>
<gene>
    <name evidence="5" type="ORF">SAMN06295987_101853</name>
</gene>
<dbReference type="STRING" id="428990.SAMN06295987_101853"/>
<keyword evidence="1" id="KW-0805">Transcription regulation</keyword>
<dbReference type="PROSITE" id="PS01117">
    <property type="entry name" value="HTH_MARR_1"/>
    <property type="match status" value="1"/>
</dbReference>
<keyword evidence="2" id="KW-0238">DNA-binding</keyword>
<evidence type="ECO:0000256" key="2">
    <source>
        <dbReference type="ARBA" id="ARBA00023125"/>
    </source>
</evidence>
<dbReference type="GO" id="GO:0003700">
    <property type="term" value="F:DNA-binding transcription factor activity"/>
    <property type="evidence" value="ECO:0007669"/>
    <property type="project" value="InterPro"/>
</dbReference>
<dbReference type="GO" id="GO:0003677">
    <property type="term" value="F:DNA binding"/>
    <property type="evidence" value="ECO:0007669"/>
    <property type="project" value="UniProtKB-KW"/>
</dbReference>
<protein>
    <submittedName>
        <fullName evidence="5">MarR family transcriptional regulator, transcriptional regulator for hemolysin</fullName>
    </submittedName>
</protein>
<dbReference type="InterPro" id="IPR036390">
    <property type="entry name" value="WH_DNA-bd_sf"/>
</dbReference>
<dbReference type="InterPro" id="IPR036388">
    <property type="entry name" value="WH-like_DNA-bd_sf"/>
</dbReference>